<dbReference type="OrthoDB" id="241340at2759"/>
<keyword evidence="1" id="KW-0820">tRNA-binding</keyword>
<evidence type="ECO:0000259" key="4">
    <source>
        <dbReference type="Pfam" id="PF00588"/>
    </source>
</evidence>
<dbReference type="GO" id="GO:0000049">
    <property type="term" value="F:tRNA binding"/>
    <property type="evidence" value="ECO:0007669"/>
    <property type="project" value="UniProtKB-KW"/>
</dbReference>
<dbReference type="Proteomes" id="UP000198406">
    <property type="component" value="Unassembled WGS sequence"/>
</dbReference>
<evidence type="ECO:0000313" key="6">
    <source>
        <dbReference type="Proteomes" id="UP000198406"/>
    </source>
</evidence>
<protein>
    <submittedName>
        <fullName evidence="5">tRNA (Guanosine-2'-O-)-methyltransferase</fullName>
        <ecNumber evidence="5">2.1.1.34</ecNumber>
    </submittedName>
</protein>
<sequence>MDTPDLDLRLIRKAEAVIRLRTSSITVVVERCTNDHNYSAILRTAEALGIQNVWLIDPPAMTDGAGVVEDCSKNGQPRQMTVKLSAEEIEQRKQHRLFAQNATEWLTIKDFKTTAECLAHCRKTGHQVWVTDLSQKAVPLTKQDLDESGNWPLPSKIAIVMGTESVGVSQEMLDNADLRVYLPLRGYADSLNLSVATALVIHQLFILDPSLIGKMSEEERVGLRKIWFPKLARQRILTCSGKKLRKKLLGRIHSCDELQKRVMAGETLHAEQLQKIEKRSEYEAELRALEDGANYSAAAVDQSIQDLIDSPPEPLGDLRRADAHRVTFVGKGMKRTYRDHWKNLAAVTHTITKEMSTASFFRDRLAAAVRGSDE</sequence>
<keyword evidence="6" id="KW-1185">Reference proteome</keyword>
<keyword evidence="1" id="KW-0694">RNA-binding</keyword>
<dbReference type="EC" id="2.1.1.34" evidence="5"/>
<dbReference type="PANTHER" id="PTHR43453">
    <property type="entry name" value="RRNA METHYLASE-LIKE"/>
    <property type="match status" value="1"/>
</dbReference>
<organism evidence="5 6">
    <name type="scientific">Fistulifera solaris</name>
    <name type="common">Oleaginous diatom</name>
    <dbReference type="NCBI Taxonomy" id="1519565"/>
    <lineage>
        <taxon>Eukaryota</taxon>
        <taxon>Sar</taxon>
        <taxon>Stramenopiles</taxon>
        <taxon>Ochrophyta</taxon>
        <taxon>Bacillariophyta</taxon>
        <taxon>Bacillariophyceae</taxon>
        <taxon>Bacillariophycidae</taxon>
        <taxon>Naviculales</taxon>
        <taxon>Naviculaceae</taxon>
        <taxon>Fistulifera</taxon>
    </lineage>
</organism>
<dbReference type="InParanoid" id="A0A1Z5JK38"/>
<dbReference type="InterPro" id="IPR029028">
    <property type="entry name" value="Alpha/beta_knot_MTases"/>
</dbReference>
<keyword evidence="3 5" id="KW-0808">Transferase</keyword>
<comment type="caution">
    <text evidence="5">The sequence shown here is derived from an EMBL/GenBank/DDBJ whole genome shotgun (WGS) entry which is preliminary data.</text>
</comment>
<evidence type="ECO:0000256" key="3">
    <source>
        <dbReference type="ARBA" id="ARBA00022679"/>
    </source>
</evidence>
<dbReference type="Pfam" id="PF00588">
    <property type="entry name" value="SpoU_methylase"/>
    <property type="match status" value="1"/>
</dbReference>
<accession>A0A1Z5JK38</accession>
<dbReference type="AlphaFoldDB" id="A0A1Z5JK38"/>
<gene>
    <name evidence="5" type="ORF">FisN_1Hh482</name>
</gene>
<name>A0A1Z5JK38_FISSO</name>
<dbReference type="InterPro" id="IPR033671">
    <property type="entry name" value="TrmH"/>
</dbReference>
<dbReference type="CDD" id="cd18092">
    <property type="entry name" value="SpoU-like_TrmH"/>
    <property type="match status" value="1"/>
</dbReference>
<dbReference type="GO" id="GO:0141100">
    <property type="term" value="F:tRNA (guanine(18)-2'-O)-methyltransferase activity"/>
    <property type="evidence" value="ECO:0007669"/>
    <property type="project" value="UniProtKB-EC"/>
</dbReference>
<dbReference type="PANTHER" id="PTHR43453:SF3">
    <property type="entry name" value="TRNA_RRNA METHYLTRANSFERASE SPOU TYPE DOMAIN-CONTAINING PROTEIN"/>
    <property type="match status" value="1"/>
</dbReference>
<feature type="domain" description="tRNA/rRNA methyltransferase SpoU type" evidence="4">
    <location>
        <begin position="89"/>
        <end position="201"/>
    </location>
</feature>
<dbReference type="SUPFAM" id="SSF75217">
    <property type="entry name" value="alpha/beta knot"/>
    <property type="match status" value="1"/>
</dbReference>
<dbReference type="Gene3D" id="3.40.1280.10">
    <property type="match status" value="1"/>
</dbReference>
<dbReference type="InterPro" id="IPR029026">
    <property type="entry name" value="tRNA_m1G_MTases_N"/>
</dbReference>
<evidence type="ECO:0000313" key="5">
    <source>
        <dbReference type="EMBL" id="GAX14286.1"/>
    </source>
</evidence>
<dbReference type="InterPro" id="IPR001537">
    <property type="entry name" value="SpoU_MeTrfase"/>
</dbReference>
<dbReference type="EMBL" id="BDSP01000078">
    <property type="protein sequence ID" value="GAX14286.1"/>
    <property type="molecule type" value="Genomic_DNA"/>
</dbReference>
<keyword evidence="2 5" id="KW-0489">Methyltransferase</keyword>
<reference evidence="5 6" key="1">
    <citation type="journal article" date="2015" name="Plant Cell">
        <title>Oil accumulation by the oleaginous diatom Fistulifera solaris as revealed by the genome and transcriptome.</title>
        <authorList>
            <person name="Tanaka T."/>
            <person name="Maeda Y."/>
            <person name="Veluchamy A."/>
            <person name="Tanaka M."/>
            <person name="Abida H."/>
            <person name="Marechal E."/>
            <person name="Bowler C."/>
            <person name="Muto M."/>
            <person name="Sunaga Y."/>
            <person name="Tanaka M."/>
            <person name="Yoshino T."/>
            <person name="Taniguchi T."/>
            <person name="Fukuda Y."/>
            <person name="Nemoto M."/>
            <person name="Matsumoto M."/>
            <person name="Wong P.S."/>
            <person name="Aburatani S."/>
            <person name="Fujibuchi W."/>
        </authorList>
    </citation>
    <scope>NUCLEOTIDE SEQUENCE [LARGE SCALE GENOMIC DNA]</scope>
    <source>
        <strain evidence="5 6">JPCC DA0580</strain>
    </source>
</reference>
<proteinExistence type="predicted"/>
<evidence type="ECO:0000256" key="2">
    <source>
        <dbReference type="ARBA" id="ARBA00022603"/>
    </source>
</evidence>
<dbReference type="GO" id="GO:0002938">
    <property type="term" value="P:tRNA guanine ribose methylation"/>
    <property type="evidence" value="ECO:0007669"/>
    <property type="project" value="TreeGrafter"/>
</dbReference>
<evidence type="ECO:0000256" key="1">
    <source>
        <dbReference type="ARBA" id="ARBA00022555"/>
    </source>
</evidence>